<dbReference type="RefSeq" id="WP_138126965.1">
    <property type="nucleotide sequence ID" value="NZ_SWLG01000008.1"/>
</dbReference>
<proteinExistence type="predicted"/>
<reference evidence="1 2" key="1">
    <citation type="submission" date="2019-04" db="EMBL/GenBank/DDBJ databases">
        <title>Bacillus caeni sp. nov., a bacterium isolated from mangrove sediment.</title>
        <authorList>
            <person name="Huang H."/>
            <person name="Mo K."/>
            <person name="Hu Y."/>
        </authorList>
    </citation>
    <scope>NUCLEOTIDE SEQUENCE [LARGE SCALE GENOMIC DNA]</scope>
    <source>
        <strain evidence="1 2">HB172195</strain>
    </source>
</reference>
<dbReference type="Proteomes" id="UP000308230">
    <property type="component" value="Unassembled WGS sequence"/>
</dbReference>
<dbReference type="AlphaFoldDB" id="A0A5R9F2R9"/>
<comment type="caution">
    <text evidence="1">The sequence shown here is derived from an EMBL/GenBank/DDBJ whole genome shotgun (WGS) entry which is preliminary data.</text>
</comment>
<name>A0A5R9F2R9_9BACL</name>
<protein>
    <submittedName>
        <fullName evidence="1">Uncharacterized protein</fullName>
    </submittedName>
</protein>
<dbReference type="OrthoDB" id="2804813at2"/>
<dbReference type="EMBL" id="SWLG01000008">
    <property type="protein sequence ID" value="TLS36790.1"/>
    <property type="molecule type" value="Genomic_DNA"/>
</dbReference>
<keyword evidence="2" id="KW-1185">Reference proteome</keyword>
<sequence>MKRNADELIEEISDFLVVYLKSGKVGLNSFIKKAHLEISQLEQLLQIHFLLKEEVKEFVRELPLMIRRFKTSTNVKTDTYQGEVRGQINWQSTIKERLRLNTQDKTIFSVNERNRNYAIKENLILKELLQTLYSILFEKVDSDYYKKYEWFKEWEPLKETVDHMVRKNIYLSRVNLEKVTVTNRMIQETMKHRNPLYRSAANLLFQYRRLLSGKLNETEVQKLLRETFVFPEQEDVLFELYWVVQLIKHNSQNAQLQLMDGRNNLVAQWSDEEYLYKIYHDSTGSSNLRFNISVDEIKKVNHPFLKRKIESMNLANQLAKEHFGRGFDTSTYWSGRPDIIVEIYNRESDELKKVVIGEVKHTKRVEYAITGLRELVDYMKLVKDRNKNNLEEAVEIRGILFTDKIKQIPFSNNSIKIHHDSFNDNNVSIIYL</sequence>
<evidence type="ECO:0000313" key="1">
    <source>
        <dbReference type="EMBL" id="TLS36790.1"/>
    </source>
</evidence>
<accession>A0A5R9F2R9</accession>
<gene>
    <name evidence="1" type="ORF">FCL54_12595</name>
</gene>
<evidence type="ECO:0000313" key="2">
    <source>
        <dbReference type="Proteomes" id="UP000308230"/>
    </source>
</evidence>
<organism evidence="1 2">
    <name type="scientific">Exobacillus caeni</name>
    <dbReference type="NCBI Taxonomy" id="2574798"/>
    <lineage>
        <taxon>Bacteria</taxon>
        <taxon>Bacillati</taxon>
        <taxon>Bacillota</taxon>
        <taxon>Bacilli</taxon>
        <taxon>Bacillales</taxon>
        <taxon>Guptibacillaceae</taxon>
        <taxon>Exobacillus</taxon>
    </lineage>
</organism>